<accession>A0ABD3MII2</accession>
<dbReference type="GO" id="GO:0008270">
    <property type="term" value="F:zinc ion binding"/>
    <property type="evidence" value="ECO:0007669"/>
    <property type="project" value="UniProtKB-KW"/>
</dbReference>
<dbReference type="EMBL" id="JALLBG020000110">
    <property type="protein sequence ID" value="KAL3763906.1"/>
    <property type="molecule type" value="Genomic_DNA"/>
</dbReference>
<feature type="region of interest" description="Disordered" evidence="5">
    <location>
        <begin position="554"/>
        <end position="584"/>
    </location>
</feature>
<keyword evidence="6" id="KW-0472">Membrane</keyword>
<gene>
    <name evidence="8" type="ORF">ACHAWU_003372</name>
</gene>
<evidence type="ECO:0000256" key="5">
    <source>
        <dbReference type="SAM" id="MobiDB-lite"/>
    </source>
</evidence>
<dbReference type="InterPro" id="IPR006652">
    <property type="entry name" value="Kelch_1"/>
</dbReference>
<keyword evidence="2 4" id="KW-0863">Zinc-finger</keyword>
<evidence type="ECO:0000313" key="8">
    <source>
        <dbReference type="EMBL" id="KAL3763906.1"/>
    </source>
</evidence>
<feature type="compositionally biased region" description="Low complexity" evidence="5">
    <location>
        <begin position="78"/>
        <end position="90"/>
    </location>
</feature>
<feature type="compositionally biased region" description="Polar residues" evidence="5">
    <location>
        <begin position="43"/>
        <end position="59"/>
    </location>
</feature>
<dbReference type="SUPFAM" id="SSF57850">
    <property type="entry name" value="RING/U-box"/>
    <property type="match status" value="1"/>
</dbReference>
<feature type="compositionally biased region" description="Basic residues" evidence="5">
    <location>
        <begin position="1058"/>
        <end position="1072"/>
    </location>
</feature>
<dbReference type="Gene3D" id="3.30.40.10">
    <property type="entry name" value="Zinc/RING finger domain, C3HC4 (zinc finger)"/>
    <property type="match status" value="1"/>
</dbReference>
<sequence>MTLESDNSMSSSSSSSWKLLRFLLVAMYLLLVGALAAISTTTNGDATSTSMHHPYQPSSSHHEKYHRRGLVEEVDAGSSISSATSTSSSLRDTDTIDRRSKNIDIVSNTTFINPSVSPPPSTTVLKSPWWTKIKEYAGPHSYNFVPGSRRGAYSVVYTYTYNSEDGEEAHRRRRSMVTNVTTVKDGNDSTAAETVASKNSTHGVTIIDDAGRVSNEHPSSSSGTVNSTKDTDADSINASHLQTTPEESTTTNILNDVEEEEEYMIVSGGYTDHDWKTFPVYAFPITSAIHTRTGQWIDLTPSASKYDDVDTSACHELAGDDARANLSQEAKFIDDTTTATSNNSTEELDDPWEHASPCAPFGRMGHMSAIHDDKLYVFGGLIYAEEESQTSSGGNSGYYYGRRAATFQLENIPYVYRLDLKEMLDARRAESDGNIDILATKKITGWQRIIPRVKKSSNTNGKASSSSLSAAEVLLTLVNRGEMQGGIWSSESSGGNDKLVMHGGLRIEKVDYDSYGLPSRTSSQMVELPLADIWAYDLVLDCWEKVTNTYGKGIGPGDATLEANTTTQGADTKEEKNTDTEDDDWWSDLGPDFSVYPRPRTAHAATVVGNELIIHGGMGGNEHTDEWDGSTSWESLGDMWVFDLNTREWTRRWLFPLLVRSYHSLVGWSVSEDMMGWGGKYENDTSWEGPIVAVFGGYTPGLDDFSGAEVAYVFDDLLVSYSPSKETYFDETPSPWLKAYMPGSSEGVESISTRYEHTAVISKEGVLAVWGGTFQDTSDVKGIWMINIAGKDSTINLSMAEADAILLDYERELTALHTIIIMMMFMSMSLTLLLGLTQRYQELVVQSNDDAAVAAGIALAAQDFGNNSPPSRRGRGLHPEIIDTIPRKIYSTNDNDGSDEDEQCCAICLVDYIEGDELRVLPCGHYMHKSCVDAWLFNNPSCPNCRYSLRELVDDQPLLLRTLRSRLTGNSALARFLVRDDTAQGIEMTESSHPRDETVFDLRYVSSLDLTEEDTATESRRGGSTDDPDPLTRTVMYEIGSWRGRRRQQPPLEQGRTRRERFRRRDRHRRSRVPLADLDVVT</sequence>
<dbReference type="InterPro" id="IPR051834">
    <property type="entry name" value="RING_finger_E3_ligase"/>
</dbReference>
<organism evidence="8 9">
    <name type="scientific">Discostella pseudostelligera</name>
    <dbReference type="NCBI Taxonomy" id="259834"/>
    <lineage>
        <taxon>Eukaryota</taxon>
        <taxon>Sar</taxon>
        <taxon>Stramenopiles</taxon>
        <taxon>Ochrophyta</taxon>
        <taxon>Bacillariophyta</taxon>
        <taxon>Coscinodiscophyceae</taxon>
        <taxon>Thalassiosirophycidae</taxon>
        <taxon>Stephanodiscales</taxon>
        <taxon>Stephanodiscaceae</taxon>
        <taxon>Discostella</taxon>
    </lineage>
</organism>
<feature type="compositionally biased region" description="Polar residues" evidence="5">
    <location>
        <begin position="216"/>
        <end position="233"/>
    </location>
</feature>
<evidence type="ECO:0000256" key="6">
    <source>
        <dbReference type="SAM" id="Phobius"/>
    </source>
</evidence>
<keyword evidence="1" id="KW-0479">Metal-binding</keyword>
<dbReference type="SUPFAM" id="SSF117281">
    <property type="entry name" value="Kelch motif"/>
    <property type="match status" value="1"/>
</dbReference>
<reference evidence="8 9" key="1">
    <citation type="submission" date="2024-10" db="EMBL/GenBank/DDBJ databases">
        <title>Updated reference genomes for cyclostephanoid diatoms.</title>
        <authorList>
            <person name="Roberts W.R."/>
            <person name="Alverson A.J."/>
        </authorList>
    </citation>
    <scope>NUCLEOTIDE SEQUENCE [LARGE SCALE GENOMIC DNA]</scope>
    <source>
        <strain evidence="8 9">AJA232-27</strain>
    </source>
</reference>
<dbReference type="Pfam" id="PF13639">
    <property type="entry name" value="zf-RING_2"/>
    <property type="match status" value="1"/>
</dbReference>
<dbReference type="Proteomes" id="UP001530293">
    <property type="component" value="Unassembled WGS sequence"/>
</dbReference>
<keyword evidence="3" id="KW-0862">Zinc</keyword>
<proteinExistence type="predicted"/>
<dbReference type="Gene3D" id="2.120.10.80">
    <property type="entry name" value="Kelch-type beta propeller"/>
    <property type="match status" value="2"/>
</dbReference>
<dbReference type="Pfam" id="PF01344">
    <property type="entry name" value="Kelch_1"/>
    <property type="match status" value="1"/>
</dbReference>
<dbReference type="AlphaFoldDB" id="A0ABD3MII2"/>
<dbReference type="InterPro" id="IPR015915">
    <property type="entry name" value="Kelch-typ_b-propeller"/>
</dbReference>
<evidence type="ECO:0000259" key="7">
    <source>
        <dbReference type="PROSITE" id="PS50089"/>
    </source>
</evidence>
<evidence type="ECO:0000256" key="1">
    <source>
        <dbReference type="ARBA" id="ARBA00022723"/>
    </source>
</evidence>
<dbReference type="CDD" id="cd16454">
    <property type="entry name" value="RING-H2_PA-TM-RING"/>
    <property type="match status" value="1"/>
</dbReference>
<evidence type="ECO:0000256" key="3">
    <source>
        <dbReference type="ARBA" id="ARBA00022833"/>
    </source>
</evidence>
<keyword evidence="6" id="KW-0812">Transmembrane</keyword>
<evidence type="ECO:0000256" key="2">
    <source>
        <dbReference type="ARBA" id="ARBA00022771"/>
    </source>
</evidence>
<name>A0ABD3MII2_9STRA</name>
<evidence type="ECO:0000256" key="4">
    <source>
        <dbReference type="PROSITE-ProRule" id="PRU00175"/>
    </source>
</evidence>
<feature type="region of interest" description="Disordered" evidence="5">
    <location>
        <begin position="1012"/>
        <end position="1082"/>
    </location>
</feature>
<feature type="domain" description="RING-type" evidence="7">
    <location>
        <begin position="905"/>
        <end position="946"/>
    </location>
</feature>
<feature type="transmembrane region" description="Helical" evidence="6">
    <location>
        <begin position="815"/>
        <end position="836"/>
    </location>
</feature>
<keyword evidence="6" id="KW-1133">Transmembrane helix</keyword>
<dbReference type="PROSITE" id="PS50089">
    <property type="entry name" value="ZF_RING_2"/>
    <property type="match status" value="1"/>
</dbReference>
<dbReference type="InterPro" id="IPR013083">
    <property type="entry name" value="Znf_RING/FYVE/PHD"/>
</dbReference>
<feature type="region of interest" description="Disordered" evidence="5">
    <location>
        <begin position="209"/>
        <end position="233"/>
    </location>
</feature>
<dbReference type="PANTHER" id="PTHR45931:SF3">
    <property type="entry name" value="RING ZINC FINGER-CONTAINING PROTEIN"/>
    <property type="match status" value="1"/>
</dbReference>
<feature type="region of interest" description="Disordered" evidence="5">
    <location>
        <begin position="43"/>
        <end position="96"/>
    </location>
</feature>
<evidence type="ECO:0000313" key="9">
    <source>
        <dbReference type="Proteomes" id="UP001530293"/>
    </source>
</evidence>
<keyword evidence="9" id="KW-1185">Reference proteome</keyword>
<comment type="caution">
    <text evidence="8">The sequence shown here is derived from an EMBL/GenBank/DDBJ whole genome shotgun (WGS) entry which is preliminary data.</text>
</comment>
<dbReference type="PANTHER" id="PTHR45931">
    <property type="entry name" value="SI:CH211-59O9.10"/>
    <property type="match status" value="1"/>
</dbReference>
<dbReference type="SMART" id="SM00184">
    <property type="entry name" value="RING"/>
    <property type="match status" value="1"/>
</dbReference>
<protein>
    <recommendedName>
        <fullName evidence="7">RING-type domain-containing protein</fullName>
    </recommendedName>
</protein>
<dbReference type="InterPro" id="IPR001841">
    <property type="entry name" value="Znf_RING"/>
</dbReference>